<sequence>MKLRIAAVSLLLALAGLVPQQPAAAATSADADAAMTAFTNAFWDPAKKYFYVNSDHQIHSEHAYGPESGKYTDFWWEAQLWELVMDTYQRTGSSTYRQMIDDVYTGFLAYYPTFSNDFNDDLAWWALASIRAYEITGTSTYLTTARTLLDSIWAYQDSTYGGGIWWQRGTQNQKNVATNATAATAAARIYSATGDSTYLSRAQSLFSWVKSTLQSSGHVYDHVEGSGSGTVVKWDFSYNFGSYIGAAAALNTATGTSAYLTDATDAATWATTYLTNGGTPIYEGTNDGGGFKTVLIRNLARLVTGYGQSQYLPYLQRNATQGWNHRRTSDNLVGPDWSAPTGSGYIQSLTAAAAASALQVTTPDGNTGPQPENGLYQAENAVATQVGAESTNSGFTGRGYLAGWSTATQSVTFNVNVPSAGPHELRLRYAAAAGDAGRKVVVNGSVVAANQSFPGTAGWSTWNTATLNGVTLNQGYNTISIAIDTSAGNGNYLNLDSLQISRQLQAETGTLHSVGTESSNGGYTGSGYVAGWNANGQWVDLTANVSRAGTYDLTFRYAAAAGNASRYIYVNSASATNNLSFPGTGNWATWNTVTLTNVQLQAGANTISVIFDSSKGSTNWLNLDELTLRYAPSA</sequence>
<evidence type="ECO:0000256" key="1">
    <source>
        <dbReference type="ARBA" id="ARBA00022729"/>
    </source>
</evidence>
<dbReference type="PROSITE" id="PS51175">
    <property type="entry name" value="CBM6"/>
    <property type="match status" value="2"/>
</dbReference>
<dbReference type="InterPro" id="IPR005198">
    <property type="entry name" value="Glyco_hydro_76"/>
</dbReference>
<dbReference type="GO" id="GO:0016787">
    <property type="term" value="F:hydrolase activity"/>
    <property type="evidence" value="ECO:0007669"/>
    <property type="project" value="UniProtKB-KW"/>
</dbReference>
<name>A0ABW4GNG1_9ACTN</name>
<dbReference type="Pfam" id="PF16990">
    <property type="entry name" value="CBM_35"/>
    <property type="match status" value="2"/>
</dbReference>
<dbReference type="SMART" id="SM00606">
    <property type="entry name" value="CBD_IV"/>
    <property type="match status" value="1"/>
</dbReference>
<dbReference type="RefSeq" id="WP_219539748.1">
    <property type="nucleotide sequence ID" value="NZ_JAHKRM010000073.1"/>
</dbReference>
<feature type="domain" description="CBM6" evidence="3">
    <location>
        <begin position="374"/>
        <end position="501"/>
    </location>
</feature>
<evidence type="ECO:0000256" key="2">
    <source>
        <dbReference type="SAM" id="SignalP"/>
    </source>
</evidence>
<evidence type="ECO:0000259" key="3">
    <source>
        <dbReference type="PROSITE" id="PS51175"/>
    </source>
</evidence>
<dbReference type="PANTHER" id="PTHR47791">
    <property type="entry name" value="MEIOTICALLY UP-REGULATED GENE 191 PROTEIN"/>
    <property type="match status" value="1"/>
</dbReference>
<protein>
    <submittedName>
        <fullName evidence="4">Glycoside hydrolase family 76 protein</fullName>
    </submittedName>
</protein>
<dbReference type="InterPro" id="IPR053169">
    <property type="entry name" value="MUG_Protein"/>
</dbReference>
<evidence type="ECO:0000313" key="4">
    <source>
        <dbReference type="EMBL" id="MFD1544313.1"/>
    </source>
</evidence>
<accession>A0ABW4GNG1</accession>
<proteinExistence type="predicted"/>
<keyword evidence="5" id="KW-1185">Reference proteome</keyword>
<reference evidence="5" key="1">
    <citation type="journal article" date="2019" name="Int. J. Syst. Evol. Microbiol.">
        <title>The Global Catalogue of Microorganisms (GCM) 10K type strain sequencing project: providing services to taxonomists for standard genome sequencing and annotation.</title>
        <authorList>
            <consortium name="The Broad Institute Genomics Platform"/>
            <consortium name="The Broad Institute Genome Sequencing Center for Infectious Disease"/>
            <person name="Wu L."/>
            <person name="Ma J."/>
        </authorList>
    </citation>
    <scope>NUCLEOTIDE SEQUENCE [LARGE SCALE GENOMIC DNA]</scope>
    <source>
        <strain evidence="5">CGMCC 1.15399</strain>
    </source>
</reference>
<feature type="chain" id="PRO_5046991036" evidence="2">
    <location>
        <begin position="26"/>
        <end position="634"/>
    </location>
</feature>
<dbReference type="EMBL" id="JBHUCM010000043">
    <property type="protein sequence ID" value="MFD1544313.1"/>
    <property type="molecule type" value="Genomic_DNA"/>
</dbReference>
<evidence type="ECO:0000313" key="5">
    <source>
        <dbReference type="Proteomes" id="UP001597097"/>
    </source>
</evidence>
<dbReference type="InterPro" id="IPR005084">
    <property type="entry name" value="CBM6"/>
</dbReference>
<organism evidence="4 5">
    <name type="scientific">Nonomuraea guangzhouensis</name>
    <dbReference type="NCBI Taxonomy" id="1291555"/>
    <lineage>
        <taxon>Bacteria</taxon>
        <taxon>Bacillati</taxon>
        <taxon>Actinomycetota</taxon>
        <taxon>Actinomycetes</taxon>
        <taxon>Streptosporangiales</taxon>
        <taxon>Streptosporangiaceae</taxon>
        <taxon>Nonomuraea</taxon>
    </lineage>
</organism>
<keyword evidence="4" id="KW-0378">Hydrolase</keyword>
<keyword evidence="1 2" id="KW-0732">Signal</keyword>
<feature type="signal peptide" evidence="2">
    <location>
        <begin position="1"/>
        <end position="25"/>
    </location>
</feature>
<dbReference type="Pfam" id="PF03663">
    <property type="entry name" value="Glyco_hydro_76"/>
    <property type="match status" value="1"/>
</dbReference>
<dbReference type="PANTHER" id="PTHR47791:SF3">
    <property type="entry name" value="MEIOTICALLY UP-REGULATED GENE 191 PROTEIN"/>
    <property type="match status" value="1"/>
</dbReference>
<dbReference type="InterPro" id="IPR006584">
    <property type="entry name" value="Cellulose-bd_IV"/>
</dbReference>
<comment type="caution">
    <text evidence="4">The sequence shown here is derived from an EMBL/GenBank/DDBJ whole genome shotgun (WGS) entry which is preliminary data.</text>
</comment>
<feature type="domain" description="CBM6" evidence="3">
    <location>
        <begin position="502"/>
        <end position="629"/>
    </location>
</feature>
<dbReference type="Proteomes" id="UP001597097">
    <property type="component" value="Unassembled WGS sequence"/>
</dbReference>
<gene>
    <name evidence="4" type="ORF">ACFSJ0_45230</name>
</gene>